<comment type="caution">
    <text evidence="1">The sequence shown here is derived from an EMBL/GenBank/DDBJ whole genome shotgun (WGS) entry which is preliminary data.</text>
</comment>
<dbReference type="Proteomes" id="UP001055286">
    <property type="component" value="Unassembled WGS sequence"/>
</dbReference>
<gene>
    <name evidence="1" type="ORF">MPEAHAMD_7197</name>
</gene>
<sequence>MSLRQAMLDLMRAITDDIAVQEAVACEISDVAAEKEAAGYAREAATMRTLSRRHRVAGIELQARLVTLSGEYATMFPDAKLDGFT</sequence>
<accession>A0AA37M8N1</accession>
<evidence type="ECO:0000313" key="1">
    <source>
        <dbReference type="EMBL" id="GJD66998.1"/>
    </source>
</evidence>
<dbReference type="EMBL" id="BPQJ01000103">
    <property type="protein sequence ID" value="GJD66998.1"/>
    <property type="molecule type" value="Genomic_DNA"/>
</dbReference>
<reference evidence="1" key="2">
    <citation type="submission" date="2021-08" db="EMBL/GenBank/DDBJ databases">
        <authorList>
            <person name="Tani A."/>
            <person name="Ola A."/>
            <person name="Ogura Y."/>
            <person name="Katsura K."/>
            <person name="Hayashi T."/>
        </authorList>
    </citation>
    <scope>NUCLEOTIDE SEQUENCE</scope>
    <source>
        <strain evidence="1">JCM 32048</strain>
    </source>
</reference>
<keyword evidence="2" id="KW-1185">Reference proteome</keyword>
<evidence type="ECO:0000313" key="2">
    <source>
        <dbReference type="Proteomes" id="UP001055286"/>
    </source>
</evidence>
<protein>
    <submittedName>
        <fullName evidence="1">Uncharacterized protein</fullName>
    </submittedName>
</protein>
<name>A0AA37M8N1_9HYPH</name>
<dbReference type="RefSeq" id="WP_238193849.1">
    <property type="nucleotide sequence ID" value="NZ_BPQJ01000103.1"/>
</dbReference>
<proteinExistence type="predicted"/>
<dbReference type="AlphaFoldDB" id="A0AA37M8N1"/>
<reference evidence="1" key="1">
    <citation type="journal article" date="2016" name="Front. Microbiol.">
        <title>Genome Sequence of the Piezophilic, Mesophilic Sulfate-Reducing Bacterium Desulfovibrio indicus J2T.</title>
        <authorList>
            <person name="Cao J."/>
            <person name="Maignien L."/>
            <person name="Shao Z."/>
            <person name="Alain K."/>
            <person name="Jebbar M."/>
        </authorList>
    </citation>
    <scope>NUCLEOTIDE SEQUENCE</scope>
    <source>
        <strain evidence="1">JCM 32048</strain>
    </source>
</reference>
<organism evidence="1 2">
    <name type="scientific">Methylobacterium frigidaeris</name>
    <dbReference type="NCBI Taxonomy" id="2038277"/>
    <lineage>
        <taxon>Bacteria</taxon>
        <taxon>Pseudomonadati</taxon>
        <taxon>Pseudomonadota</taxon>
        <taxon>Alphaproteobacteria</taxon>
        <taxon>Hyphomicrobiales</taxon>
        <taxon>Methylobacteriaceae</taxon>
        <taxon>Methylobacterium</taxon>
    </lineage>
</organism>